<name>A0A6J6J414_9ZZZZ</name>
<reference evidence="1" key="1">
    <citation type="submission" date="2020-05" db="EMBL/GenBank/DDBJ databases">
        <authorList>
            <person name="Chiriac C."/>
            <person name="Salcher M."/>
            <person name="Ghai R."/>
            <person name="Kavagutti S V."/>
        </authorList>
    </citation>
    <scope>NUCLEOTIDE SEQUENCE</scope>
</reference>
<dbReference type="EMBL" id="CAEZWR010000084">
    <property type="protein sequence ID" value="CAB4665712.1"/>
    <property type="molecule type" value="Genomic_DNA"/>
</dbReference>
<protein>
    <submittedName>
        <fullName evidence="1">Unannotated protein</fullName>
    </submittedName>
</protein>
<dbReference type="AlphaFoldDB" id="A0A6J6J414"/>
<gene>
    <name evidence="1" type="ORF">UFOPK1908_01508</name>
    <name evidence="2" type="ORF">UFOPK2282_00812</name>
    <name evidence="3" type="ORF">UFOPK3576_00522</name>
</gene>
<evidence type="ECO:0000313" key="2">
    <source>
        <dbReference type="EMBL" id="CAB4665712.1"/>
    </source>
</evidence>
<accession>A0A6J6J414</accession>
<sequence length="164" mass="16643">MRIRNLAMATVAVASIAGLATSPAFGAIAVPTPATSVCSQDNYACLSVNQAKVPAGQTVIFKGSLSKVAMKNLAAWTLKDNIVCLTRYNAKPLADGWPSTTLDGACAPVNKAGRFTINAELGTKGLHYFGVEMGPCQADAGLCGNGDPGLVGVGGKTAIALTTT</sequence>
<evidence type="ECO:0000313" key="3">
    <source>
        <dbReference type="EMBL" id="CAB4901996.1"/>
    </source>
</evidence>
<dbReference type="EMBL" id="CAFBMO010000014">
    <property type="protein sequence ID" value="CAB4901996.1"/>
    <property type="molecule type" value="Genomic_DNA"/>
</dbReference>
<dbReference type="EMBL" id="CAEZVB010000115">
    <property type="protein sequence ID" value="CAB4631732.1"/>
    <property type="molecule type" value="Genomic_DNA"/>
</dbReference>
<evidence type="ECO:0000313" key="1">
    <source>
        <dbReference type="EMBL" id="CAB4631732.1"/>
    </source>
</evidence>
<organism evidence="1">
    <name type="scientific">freshwater metagenome</name>
    <dbReference type="NCBI Taxonomy" id="449393"/>
    <lineage>
        <taxon>unclassified sequences</taxon>
        <taxon>metagenomes</taxon>
        <taxon>ecological metagenomes</taxon>
    </lineage>
</organism>
<proteinExistence type="predicted"/>